<comment type="caution">
    <text evidence="5">The sequence shown here is derived from an EMBL/GenBank/DDBJ whole genome shotgun (WGS) entry which is preliminary data.</text>
</comment>
<keyword evidence="2" id="KW-0328">Glycosyltransferase</keyword>
<evidence type="ECO:0000256" key="1">
    <source>
        <dbReference type="ARBA" id="ARBA00006739"/>
    </source>
</evidence>
<feature type="domain" description="Glycosyltransferase 2-like" evidence="4">
    <location>
        <begin position="12"/>
        <end position="160"/>
    </location>
</feature>
<evidence type="ECO:0000313" key="5">
    <source>
        <dbReference type="EMBL" id="PIR95582.1"/>
    </source>
</evidence>
<proteinExistence type="inferred from homology"/>
<evidence type="ECO:0000256" key="2">
    <source>
        <dbReference type="ARBA" id="ARBA00022676"/>
    </source>
</evidence>
<evidence type="ECO:0000256" key="3">
    <source>
        <dbReference type="ARBA" id="ARBA00022679"/>
    </source>
</evidence>
<dbReference type="EMBL" id="PFAL01000015">
    <property type="protein sequence ID" value="PIR95582.1"/>
    <property type="molecule type" value="Genomic_DNA"/>
</dbReference>
<dbReference type="Proteomes" id="UP000229972">
    <property type="component" value="Unassembled WGS sequence"/>
</dbReference>
<dbReference type="CDD" id="cd04186">
    <property type="entry name" value="GT_2_like_c"/>
    <property type="match status" value="1"/>
</dbReference>
<dbReference type="Pfam" id="PF00535">
    <property type="entry name" value="Glycos_transf_2"/>
    <property type="match status" value="1"/>
</dbReference>
<protein>
    <recommendedName>
        <fullName evidence="4">Glycosyltransferase 2-like domain-containing protein</fullName>
    </recommendedName>
</protein>
<dbReference type="PANTHER" id="PTHR43179:SF12">
    <property type="entry name" value="GALACTOFURANOSYLTRANSFERASE GLFT2"/>
    <property type="match status" value="1"/>
</dbReference>
<reference evidence="6" key="1">
    <citation type="submission" date="2017-09" db="EMBL/GenBank/DDBJ databases">
        <title>Depth-based differentiation of microbial function through sediment-hosted aquifers and enrichment of novel symbionts in the deep terrestrial subsurface.</title>
        <authorList>
            <person name="Probst A.J."/>
            <person name="Ladd B."/>
            <person name="Jarett J.K."/>
            <person name="Geller-Mcgrath D.E."/>
            <person name="Sieber C.M.K."/>
            <person name="Emerson J.B."/>
            <person name="Anantharaman K."/>
            <person name="Thomas B.C."/>
            <person name="Malmstrom R."/>
            <person name="Stieglmeier M."/>
            <person name="Klingl A."/>
            <person name="Woyke T."/>
            <person name="Ryan C.M."/>
            <person name="Banfield J.F."/>
        </authorList>
    </citation>
    <scope>NUCLEOTIDE SEQUENCE [LARGE SCALE GENOMIC DNA]</scope>
</reference>
<name>A0A2H0V911_9BACT</name>
<dbReference type="InterPro" id="IPR029044">
    <property type="entry name" value="Nucleotide-diphossugar_trans"/>
</dbReference>
<accession>A0A2H0V911</accession>
<comment type="similarity">
    <text evidence="1">Belongs to the glycosyltransferase 2 family.</text>
</comment>
<dbReference type="PANTHER" id="PTHR43179">
    <property type="entry name" value="RHAMNOSYLTRANSFERASE WBBL"/>
    <property type="match status" value="1"/>
</dbReference>
<evidence type="ECO:0000313" key="6">
    <source>
        <dbReference type="Proteomes" id="UP000229972"/>
    </source>
</evidence>
<dbReference type="GO" id="GO:0016757">
    <property type="term" value="F:glycosyltransferase activity"/>
    <property type="evidence" value="ECO:0007669"/>
    <property type="project" value="UniProtKB-KW"/>
</dbReference>
<sequence>MSKKVGVILVNYKDYATRFLTACRDSLRAQSYAAELTKIYIVDNAATTESQEYLKKIYPEAIILSRTDGNYSAANNLGFSQAINDGCEYLVTLNMDTEVAPEWLAELVKALEINFQAGIAQSKILLYPKNDEQKQQPLINSLGNIIHFLGFGFTDGYGQVNKELGAYPEINGYASGCSFIIRSMLWQKIGGYEEEFYMYHDDLELSLKVRLAGYKIILAPLSKLYHKYEFKRSTKMLYYMERNRYLTMLMFYPTRLLLFLFLPALIMELGLLLYSIFGLWLPTRLKVWLYFCRPKNYVRILLIRKKIKAISVIKFSTLAKDFSGRIEFQEINNLVLQYIVNPLFDIYWSLVKKNI</sequence>
<dbReference type="AlphaFoldDB" id="A0A2H0V911"/>
<gene>
    <name evidence="5" type="ORF">COT93_01470</name>
</gene>
<dbReference type="SUPFAM" id="SSF53448">
    <property type="entry name" value="Nucleotide-diphospho-sugar transferases"/>
    <property type="match status" value="1"/>
</dbReference>
<keyword evidence="3" id="KW-0808">Transferase</keyword>
<dbReference type="InterPro" id="IPR001173">
    <property type="entry name" value="Glyco_trans_2-like"/>
</dbReference>
<dbReference type="Gene3D" id="3.90.550.10">
    <property type="entry name" value="Spore Coat Polysaccharide Biosynthesis Protein SpsA, Chain A"/>
    <property type="match status" value="1"/>
</dbReference>
<evidence type="ECO:0000259" key="4">
    <source>
        <dbReference type="Pfam" id="PF00535"/>
    </source>
</evidence>
<organism evidence="5 6">
    <name type="scientific">Candidatus Falkowbacteria bacterium CG10_big_fil_rev_8_21_14_0_10_37_18</name>
    <dbReference type="NCBI Taxonomy" id="1974562"/>
    <lineage>
        <taxon>Bacteria</taxon>
        <taxon>Candidatus Falkowiibacteriota</taxon>
    </lineage>
</organism>